<dbReference type="GO" id="GO:0016020">
    <property type="term" value="C:membrane"/>
    <property type="evidence" value="ECO:0007669"/>
    <property type="project" value="TreeGrafter"/>
</dbReference>
<dbReference type="SUPFAM" id="SSF53474">
    <property type="entry name" value="alpha/beta-Hydrolases"/>
    <property type="match status" value="1"/>
</dbReference>
<dbReference type="InterPro" id="IPR050266">
    <property type="entry name" value="AB_hydrolase_sf"/>
</dbReference>
<name>A0A3L8P5M6_9ACTN</name>
<dbReference type="AlphaFoldDB" id="A0A3L8P5M6"/>
<keyword evidence="1 3" id="KW-0378">Hydrolase</keyword>
<dbReference type="InterPro" id="IPR029058">
    <property type="entry name" value="AB_hydrolase_fold"/>
</dbReference>
<dbReference type="Pfam" id="PF00561">
    <property type="entry name" value="Abhydrolase_1"/>
    <property type="match status" value="1"/>
</dbReference>
<reference evidence="3 4" key="1">
    <citation type="submission" date="2018-10" db="EMBL/GenBank/DDBJ databases">
        <title>Marmoricola sp. 4Q3S-7 whole genome shotgun sequence.</title>
        <authorList>
            <person name="Li F."/>
        </authorList>
    </citation>
    <scope>NUCLEOTIDE SEQUENCE [LARGE SCALE GENOMIC DNA]</scope>
    <source>
        <strain evidence="3 4">4Q3S-7</strain>
    </source>
</reference>
<proteinExistence type="predicted"/>
<dbReference type="PANTHER" id="PTHR43798">
    <property type="entry name" value="MONOACYLGLYCEROL LIPASE"/>
    <property type="match status" value="1"/>
</dbReference>
<sequence length="352" mass="38063">MNTWAKRALGLGAAGLAAASAAVVVERRVVKARRLGAEAVEDYKALRSPAIEVKAGDGTLLHAEVDEIAPYASGARPDPRRPTVVFVHGYALNLDCWHFQRKAMRGRHRMVFYDQRSHGRSGRSPREHATIEQLGDDLATVIAELVPDGDVVLVGHSMGGMSIMTFAERHPEVFAERVRGVGLIATTAGGLRPHRALSPFIPDKLGDMVAPRLVTALANAPELVDSARARGSNIGFLVADRFAFGREAPATQVEFLDEMLAGTPIQVLAEFFPGFRTLNKFDVLGTFSTVPTTIICGTKDKLTSLGHSRKMAARIEGARLLEVPDAGHMVIFEAADLVNTALEQLFTAALRR</sequence>
<evidence type="ECO:0000313" key="3">
    <source>
        <dbReference type="EMBL" id="RLV50690.1"/>
    </source>
</evidence>
<dbReference type="GO" id="GO:0016787">
    <property type="term" value="F:hydrolase activity"/>
    <property type="evidence" value="ECO:0007669"/>
    <property type="project" value="UniProtKB-KW"/>
</dbReference>
<feature type="domain" description="AB hydrolase-1" evidence="2">
    <location>
        <begin position="82"/>
        <end position="334"/>
    </location>
</feature>
<dbReference type="Proteomes" id="UP000281708">
    <property type="component" value="Unassembled WGS sequence"/>
</dbReference>
<evidence type="ECO:0000259" key="2">
    <source>
        <dbReference type="Pfam" id="PF00561"/>
    </source>
</evidence>
<dbReference type="InterPro" id="IPR000073">
    <property type="entry name" value="AB_hydrolase_1"/>
</dbReference>
<protein>
    <submittedName>
        <fullName evidence="3">Alpha/beta hydrolase</fullName>
    </submittedName>
</protein>
<comment type="caution">
    <text evidence="3">The sequence shown here is derived from an EMBL/GenBank/DDBJ whole genome shotgun (WGS) entry which is preliminary data.</text>
</comment>
<dbReference type="Gene3D" id="3.40.50.1820">
    <property type="entry name" value="alpha/beta hydrolase"/>
    <property type="match status" value="1"/>
</dbReference>
<evidence type="ECO:0000256" key="1">
    <source>
        <dbReference type="ARBA" id="ARBA00022801"/>
    </source>
</evidence>
<dbReference type="RefSeq" id="WP_121804371.1">
    <property type="nucleotide sequence ID" value="NZ_RDBE01000001.1"/>
</dbReference>
<dbReference type="PANTHER" id="PTHR43798:SF31">
    <property type="entry name" value="AB HYDROLASE SUPERFAMILY PROTEIN YCLE"/>
    <property type="match status" value="1"/>
</dbReference>
<organism evidence="3 4">
    <name type="scientific">Nocardioides mangrovicus</name>
    <dbReference type="NCBI Taxonomy" id="2478913"/>
    <lineage>
        <taxon>Bacteria</taxon>
        <taxon>Bacillati</taxon>
        <taxon>Actinomycetota</taxon>
        <taxon>Actinomycetes</taxon>
        <taxon>Propionibacteriales</taxon>
        <taxon>Nocardioidaceae</taxon>
        <taxon>Nocardioides</taxon>
    </lineage>
</organism>
<keyword evidence="4" id="KW-1185">Reference proteome</keyword>
<accession>A0A3L8P5M6</accession>
<gene>
    <name evidence="3" type="ORF">D9V37_01600</name>
</gene>
<dbReference type="OrthoDB" id="5422338at2"/>
<dbReference type="EMBL" id="RDBE01000001">
    <property type="protein sequence ID" value="RLV50690.1"/>
    <property type="molecule type" value="Genomic_DNA"/>
</dbReference>
<evidence type="ECO:0000313" key="4">
    <source>
        <dbReference type="Proteomes" id="UP000281708"/>
    </source>
</evidence>